<feature type="domain" description="Cation/H+ exchanger transmembrane" evidence="13">
    <location>
        <begin position="351"/>
        <end position="559"/>
    </location>
</feature>
<feature type="transmembrane region" description="Helical" evidence="12">
    <location>
        <begin position="240"/>
        <end position="267"/>
    </location>
</feature>
<feature type="transmembrane region" description="Helical" evidence="12">
    <location>
        <begin position="201"/>
        <end position="220"/>
    </location>
</feature>
<feature type="transmembrane region" description="Helical" evidence="12">
    <location>
        <begin position="372"/>
        <end position="390"/>
    </location>
</feature>
<feature type="transmembrane region" description="Helical" evidence="12">
    <location>
        <begin position="29"/>
        <end position="51"/>
    </location>
</feature>
<feature type="transmembrane region" description="Helical" evidence="12">
    <location>
        <begin position="102"/>
        <end position="119"/>
    </location>
</feature>
<sequence length="718" mass="75854">MIGNASNVTAIEEEVLPVEELEGEAAEQAGALGLFVAISLLMGVLASGALLDRYQFMWISEAAVGLLAGLVFGLVVRFVDADSSDGIGGLSLSSVVNFDPKLFFLVLLPPIIFESGYCMPQMALFRFVKNFGAILVFAFIGTAVSAVLVGLICYGAGAVGISFPITLLDALLFGSLISATDPVTVLSIFQKVGADLNLWSLIYGESVLNDAVAIVLYTTLDSFKDTELTAGAVAGGVLSFMLVFFGSLIIGVCTALLVRLICWWRFWESSEEKARTRAANSKDEHTYGPVSGGYDEDDGAASGANGHGGVGIDIQEANGNDEDYLMGRHRDVAEEQELDAAEHEEAEYATFELSVLLLAPLAAYMLADYAKLSGIVAILFCGIAMARYARPVASPGARAVSIEFYRALAKIAETGVFVYMGTAVLIQPMDFAPVFFVVSLVACLVARACNIFPMVRMVNAVRTRKARAIPWSHKLMLWWAGLRGAIAFALALRFRSSVLARAVEEAAASAAGNGTAVDGAQQQAALESASFVGDAIFTTTALIVLTTVIVIGGTTDFLIRRMDLKEPVANEAQLEMLLRTASSGRNNGDTGNGSHHGQQDKGEVEMSPVTGRAGPSSADAGSGELDEYVRDVHRSKSLTLPWEKISAEQVRRAGSKAGARVKRTASQTATLARHLLKRTGSTSVPQSPHASASPASPTSPGAAFGPSGGDSDGEREMT</sequence>
<dbReference type="InterPro" id="IPR006153">
    <property type="entry name" value="Cation/H_exchanger_TM"/>
</dbReference>
<feature type="transmembrane region" description="Helical" evidence="12">
    <location>
        <begin position="535"/>
        <end position="559"/>
    </location>
</feature>
<evidence type="ECO:0000259" key="13">
    <source>
        <dbReference type="Pfam" id="PF00999"/>
    </source>
</evidence>
<keyword evidence="8" id="KW-0739">Sodium transport</keyword>
<dbReference type="PRINTS" id="PR01084">
    <property type="entry name" value="NAHEXCHNGR"/>
</dbReference>
<evidence type="ECO:0000256" key="5">
    <source>
        <dbReference type="ARBA" id="ARBA00023053"/>
    </source>
</evidence>
<evidence type="ECO:0000256" key="2">
    <source>
        <dbReference type="ARBA" id="ARBA00022448"/>
    </source>
</evidence>
<evidence type="ECO:0000256" key="12">
    <source>
        <dbReference type="SAM" id="Phobius"/>
    </source>
</evidence>
<gene>
    <name evidence="14" type="ORF">PCOL08062_LOCUS6241</name>
</gene>
<feature type="transmembrane region" description="Helical" evidence="12">
    <location>
        <begin position="58"/>
        <end position="79"/>
    </location>
</feature>
<dbReference type="InterPro" id="IPR018422">
    <property type="entry name" value="Cation/H_exchanger_CPA1"/>
</dbReference>
<comment type="subcellular location">
    <subcellularLocation>
        <location evidence="1">Membrane</location>
        <topology evidence="1">Multi-pass membrane protein</topology>
    </subcellularLocation>
</comment>
<dbReference type="GO" id="GO:0005886">
    <property type="term" value="C:plasma membrane"/>
    <property type="evidence" value="ECO:0007669"/>
    <property type="project" value="TreeGrafter"/>
</dbReference>
<dbReference type="GO" id="GO:0015385">
    <property type="term" value="F:sodium:proton antiporter activity"/>
    <property type="evidence" value="ECO:0007669"/>
    <property type="project" value="InterPro"/>
</dbReference>
<evidence type="ECO:0000256" key="4">
    <source>
        <dbReference type="ARBA" id="ARBA00022989"/>
    </source>
</evidence>
<name>A0A7R9TM96_9VIRI</name>
<feature type="compositionally biased region" description="Polar residues" evidence="11">
    <location>
        <begin position="582"/>
        <end position="596"/>
    </location>
</feature>
<keyword evidence="2" id="KW-0813">Transport</keyword>
<protein>
    <recommendedName>
        <fullName evidence="13">Cation/H+ exchanger transmembrane domain-containing protein</fullName>
    </recommendedName>
</protein>
<evidence type="ECO:0000256" key="1">
    <source>
        <dbReference type="ARBA" id="ARBA00004141"/>
    </source>
</evidence>
<feature type="region of interest" description="Disordered" evidence="11">
    <location>
        <begin position="582"/>
        <end position="624"/>
    </location>
</feature>
<dbReference type="Gene3D" id="6.10.140.1330">
    <property type="match status" value="1"/>
</dbReference>
<keyword evidence="7 12" id="KW-0472">Membrane</keyword>
<dbReference type="EMBL" id="HBDZ01008171">
    <property type="protein sequence ID" value="CAD8239647.1"/>
    <property type="molecule type" value="Transcribed_RNA"/>
</dbReference>
<evidence type="ECO:0000256" key="6">
    <source>
        <dbReference type="ARBA" id="ARBA00023065"/>
    </source>
</evidence>
<evidence type="ECO:0000313" key="14">
    <source>
        <dbReference type="EMBL" id="CAD8239647.1"/>
    </source>
</evidence>
<dbReference type="PANTHER" id="PTHR10110">
    <property type="entry name" value="SODIUM/HYDROGEN EXCHANGER"/>
    <property type="match status" value="1"/>
</dbReference>
<feature type="transmembrane region" description="Helical" evidence="12">
    <location>
        <begin position="435"/>
        <end position="455"/>
    </location>
</feature>
<dbReference type="AlphaFoldDB" id="A0A7R9TM96"/>
<feature type="compositionally biased region" description="Low complexity" evidence="11">
    <location>
        <begin position="687"/>
        <end position="705"/>
    </location>
</feature>
<evidence type="ECO:0000256" key="3">
    <source>
        <dbReference type="ARBA" id="ARBA00022692"/>
    </source>
</evidence>
<feature type="transmembrane region" description="Helical" evidence="12">
    <location>
        <begin position="475"/>
        <end position="494"/>
    </location>
</feature>
<evidence type="ECO:0000256" key="9">
    <source>
        <dbReference type="ARBA" id="ARBA00047524"/>
    </source>
</evidence>
<keyword evidence="5" id="KW-0915">Sodium</keyword>
<dbReference type="GO" id="GO:0098719">
    <property type="term" value="P:sodium ion import across plasma membrane"/>
    <property type="evidence" value="ECO:0007669"/>
    <property type="project" value="TreeGrafter"/>
</dbReference>
<keyword evidence="4 12" id="KW-1133">Transmembrane helix</keyword>
<keyword evidence="6" id="KW-0406">Ion transport</keyword>
<dbReference type="GO" id="GO:0051453">
    <property type="term" value="P:regulation of intracellular pH"/>
    <property type="evidence" value="ECO:0007669"/>
    <property type="project" value="TreeGrafter"/>
</dbReference>
<dbReference type="GO" id="GO:0015386">
    <property type="term" value="F:potassium:proton antiporter activity"/>
    <property type="evidence" value="ECO:0007669"/>
    <property type="project" value="TreeGrafter"/>
</dbReference>
<reference evidence="14" key="1">
    <citation type="submission" date="2021-01" db="EMBL/GenBank/DDBJ databases">
        <authorList>
            <person name="Corre E."/>
            <person name="Pelletier E."/>
            <person name="Niang G."/>
            <person name="Scheremetjew M."/>
            <person name="Finn R."/>
            <person name="Kale V."/>
            <person name="Holt S."/>
            <person name="Cochrane G."/>
            <person name="Meng A."/>
            <person name="Brown T."/>
            <person name="Cohen L."/>
        </authorList>
    </citation>
    <scope>NUCLEOTIDE SEQUENCE</scope>
    <source>
        <strain evidence="14">CCMP1413</strain>
    </source>
</reference>
<accession>A0A7R9TM96</accession>
<feature type="transmembrane region" description="Helical" evidence="12">
    <location>
        <begin position="411"/>
        <end position="429"/>
    </location>
</feature>
<evidence type="ECO:0000256" key="8">
    <source>
        <dbReference type="ARBA" id="ARBA00023201"/>
    </source>
</evidence>
<feature type="transmembrane region" description="Helical" evidence="12">
    <location>
        <begin position="131"/>
        <end position="157"/>
    </location>
</feature>
<evidence type="ECO:0000256" key="7">
    <source>
        <dbReference type="ARBA" id="ARBA00023136"/>
    </source>
</evidence>
<evidence type="ECO:0000256" key="10">
    <source>
        <dbReference type="ARBA" id="ARBA00047912"/>
    </source>
</evidence>
<feature type="region of interest" description="Disordered" evidence="11">
    <location>
        <begin position="674"/>
        <end position="718"/>
    </location>
</feature>
<dbReference type="PANTHER" id="PTHR10110:SF187">
    <property type="entry name" value="SODIUM_HYDROGEN EXCHANGER"/>
    <property type="match status" value="1"/>
</dbReference>
<evidence type="ECO:0000256" key="11">
    <source>
        <dbReference type="SAM" id="MobiDB-lite"/>
    </source>
</evidence>
<keyword evidence="3 12" id="KW-0812">Transmembrane</keyword>
<dbReference type="InterPro" id="IPR004709">
    <property type="entry name" value="NaH_exchanger"/>
</dbReference>
<feature type="transmembrane region" description="Helical" evidence="12">
    <location>
        <begin position="163"/>
        <end position="189"/>
    </location>
</feature>
<organism evidence="14">
    <name type="scientific">Prasinoderma coloniale</name>
    <dbReference type="NCBI Taxonomy" id="156133"/>
    <lineage>
        <taxon>Eukaryota</taxon>
        <taxon>Viridiplantae</taxon>
        <taxon>Prasinodermophyta</taxon>
        <taxon>Prasinodermophyceae</taxon>
        <taxon>Prasinodermales</taxon>
        <taxon>Prasinodermaceae</taxon>
        <taxon>Prasinoderma</taxon>
    </lineage>
</organism>
<comment type="catalytic activity">
    <reaction evidence="9">
        <text>Na(+)(in) + H(+)(out) = Na(+)(out) + H(+)(in)</text>
        <dbReference type="Rhea" id="RHEA:29419"/>
        <dbReference type="ChEBI" id="CHEBI:15378"/>
        <dbReference type="ChEBI" id="CHEBI:29101"/>
    </reaction>
</comment>
<proteinExistence type="predicted"/>
<comment type="catalytic activity">
    <reaction evidence="10">
        <text>K(+)(in) + H(+)(out) = K(+)(out) + H(+)(in)</text>
        <dbReference type="Rhea" id="RHEA:29467"/>
        <dbReference type="ChEBI" id="CHEBI:15378"/>
        <dbReference type="ChEBI" id="CHEBI:29103"/>
    </reaction>
</comment>
<feature type="domain" description="Cation/H+ exchanger transmembrane" evidence="13">
    <location>
        <begin position="54"/>
        <end position="261"/>
    </location>
</feature>
<dbReference type="Pfam" id="PF00999">
    <property type="entry name" value="Na_H_Exchanger"/>
    <property type="match status" value="2"/>
</dbReference>